<protein>
    <submittedName>
        <fullName evidence="1">Uncharacterized protein</fullName>
    </submittedName>
</protein>
<accession>A0A841PVB4</accession>
<evidence type="ECO:0000313" key="2">
    <source>
        <dbReference type="Proteomes" id="UP000556329"/>
    </source>
</evidence>
<comment type="caution">
    <text evidence="1">The sequence shown here is derived from an EMBL/GenBank/DDBJ whole genome shotgun (WGS) entry which is preliminary data.</text>
</comment>
<gene>
    <name evidence="1" type="ORF">HNQ71_006711</name>
</gene>
<reference evidence="1 2" key="1">
    <citation type="submission" date="2020-08" db="EMBL/GenBank/DDBJ databases">
        <title>Genomic Encyclopedia of Type Strains, Phase IV (KMG-IV): sequencing the most valuable type-strain genomes for metagenomic binning, comparative biology and taxonomic classification.</title>
        <authorList>
            <person name="Goeker M."/>
        </authorList>
    </citation>
    <scope>NUCLEOTIDE SEQUENCE [LARGE SCALE GENOMIC DNA]</scope>
    <source>
        <strain evidence="1 2">DSM 100039</strain>
    </source>
</reference>
<name>A0A841PVB4_9HYPH</name>
<sequence>MPSHLNAAELDAALKRAMDRHWVLPTTSGADRAVSLPEQPIRP</sequence>
<proteinExistence type="predicted"/>
<dbReference type="AlphaFoldDB" id="A0A841PVB4"/>
<evidence type="ECO:0000313" key="1">
    <source>
        <dbReference type="EMBL" id="MBB6414002.1"/>
    </source>
</evidence>
<organism evidence="1 2">
    <name type="scientific">Mesorhizobium sangaii</name>
    <dbReference type="NCBI Taxonomy" id="505389"/>
    <lineage>
        <taxon>Bacteria</taxon>
        <taxon>Pseudomonadati</taxon>
        <taxon>Pseudomonadota</taxon>
        <taxon>Alphaproteobacteria</taxon>
        <taxon>Hyphomicrobiales</taxon>
        <taxon>Phyllobacteriaceae</taxon>
        <taxon>Mesorhizobium</taxon>
    </lineage>
</organism>
<dbReference type="EMBL" id="JACHEF010000012">
    <property type="protein sequence ID" value="MBB6414002.1"/>
    <property type="molecule type" value="Genomic_DNA"/>
</dbReference>
<dbReference type="Proteomes" id="UP000556329">
    <property type="component" value="Unassembled WGS sequence"/>
</dbReference>
<keyword evidence="2" id="KW-1185">Reference proteome</keyword>